<evidence type="ECO:0000313" key="4">
    <source>
        <dbReference type="EMBL" id="JAS80295.1"/>
    </source>
</evidence>
<dbReference type="EMBL" id="GECU01027411">
    <property type="protein sequence ID" value="JAS80295.1"/>
    <property type="molecule type" value="Transcribed_RNA"/>
</dbReference>
<dbReference type="PANTHER" id="PTHR46599:SF3">
    <property type="entry name" value="PIGGYBAC TRANSPOSABLE ELEMENT-DERIVED PROTEIN 4"/>
    <property type="match status" value="1"/>
</dbReference>
<dbReference type="Pfam" id="PF13842">
    <property type="entry name" value="zf-Tnp_2"/>
    <property type="match status" value="1"/>
</dbReference>
<dbReference type="PANTHER" id="PTHR46599">
    <property type="entry name" value="PIGGYBAC TRANSPOSABLE ELEMENT-DERIVED PROTEIN 4"/>
    <property type="match status" value="1"/>
</dbReference>
<evidence type="ECO:0000313" key="5">
    <source>
        <dbReference type="EMBL" id="JAS86201.1"/>
    </source>
</evidence>
<dbReference type="InterPro" id="IPR032718">
    <property type="entry name" value="PGBD4_Znf_C"/>
</dbReference>
<dbReference type="Pfam" id="PF13843">
    <property type="entry name" value="DDE_Tnp_1_7"/>
    <property type="match status" value="1"/>
</dbReference>
<feature type="domain" description="PiggyBac transposable element-derived protein 4 C-terminal zinc-finger" evidence="2">
    <location>
        <begin position="479"/>
        <end position="522"/>
    </location>
</feature>
<dbReference type="AlphaFoldDB" id="A0A1B6IH05"/>
<dbReference type="EMBL" id="GECU01021505">
    <property type="protein sequence ID" value="JAS86201.1"/>
    <property type="molecule type" value="Transcribed_RNA"/>
</dbReference>
<evidence type="ECO:0000259" key="2">
    <source>
        <dbReference type="Pfam" id="PF13842"/>
    </source>
</evidence>
<gene>
    <name evidence="5" type="ORF">g.38364</name>
    <name evidence="4" type="ORF">g.38366</name>
</gene>
<reference evidence="5" key="1">
    <citation type="submission" date="2015-11" db="EMBL/GenBank/DDBJ databases">
        <title>De novo transcriptome assembly of four potential Pierce s Disease insect vectors from Arizona vineyards.</title>
        <authorList>
            <person name="Tassone E.E."/>
        </authorList>
    </citation>
    <scope>NUCLEOTIDE SEQUENCE</scope>
</reference>
<feature type="region of interest" description="Disordered" evidence="1">
    <location>
        <begin position="1"/>
        <end position="40"/>
    </location>
</feature>
<organism evidence="5">
    <name type="scientific">Homalodisca liturata</name>
    <dbReference type="NCBI Taxonomy" id="320908"/>
    <lineage>
        <taxon>Eukaryota</taxon>
        <taxon>Metazoa</taxon>
        <taxon>Ecdysozoa</taxon>
        <taxon>Arthropoda</taxon>
        <taxon>Hexapoda</taxon>
        <taxon>Insecta</taxon>
        <taxon>Pterygota</taxon>
        <taxon>Neoptera</taxon>
        <taxon>Paraneoptera</taxon>
        <taxon>Hemiptera</taxon>
        <taxon>Auchenorrhyncha</taxon>
        <taxon>Membracoidea</taxon>
        <taxon>Cicadellidae</taxon>
        <taxon>Cicadellinae</taxon>
        <taxon>Proconiini</taxon>
        <taxon>Homalodisca</taxon>
    </lineage>
</organism>
<evidence type="ECO:0000259" key="3">
    <source>
        <dbReference type="Pfam" id="PF13843"/>
    </source>
</evidence>
<name>A0A1B6IH05_9HEMI</name>
<dbReference type="InterPro" id="IPR029526">
    <property type="entry name" value="PGBD"/>
</dbReference>
<evidence type="ECO:0000256" key="1">
    <source>
        <dbReference type="SAM" id="MobiDB-lite"/>
    </source>
</evidence>
<sequence length="525" mass="61391">MEEDDNVIDDNFSSDEDNESSSNSSSDGEGGIPHPQWADTASDMSDLRDLPFTGQPGLLVPIPGDNKPIDWFNLLLDTVFLENIIRQTNLYALELFCGPTTTPASRITKWKDLGLAELRTFLGLLLLTGNVRLNRLNDYWKTHRLLNFPMFKEYMSRDRFLGILRCLHYSRVDTPDHPEPANNRSFKIQNIVEYFNNKMRQIYYPDRELTIDEEMVLWRGRLVFRQYVKGKRHKYGIKIYSLNEPEGLMLRFHVYTGSHDSCSGKGHTVKVVMKLMRDFLGKGHSLFMDNFYNSFVLSSKLLRHSTYTTGTLRIDRLHTPPKVKAKALGKGETIANYAQSVMIGKWRDKRTVTYISTQYDNEMVQTTNRRNQKRTLPKPIMYYNSYMKGTDRLDQMVSYYPCERKTLRWHKKIFVHFLQVVVVNSFYLYNMYNSDRLSLYDFRVRVLEDLLPPKEAPLLITPTRNSMHRLSKSMKRKGNGKSVTRRCRVCYQEGKRKETVYYCAVCPDEPALCELGCFDKYHEGK</sequence>
<feature type="compositionally biased region" description="Acidic residues" evidence="1">
    <location>
        <begin position="1"/>
        <end position="19"/>
    </location>
</feature>
<proteinExistence type="predicted"/>
<accession>A0A1B6IH05</accession>
<feature type="domain" description="PiggyBac transposable element-derived protein" evidence="3">
    <location>
        <begin position="68"/>
        <end position="426"/>
    </location>
</feature>
<protein>
    <submittedName>
        <fullName evidence="5">Uncharacterized protein</fullName>
    </submittedName>
</protein>